<accession>M2YJ74</accession>
<feature type="compositionally biased region" description="Polar residues" evidence="1">
    <location>
        <begin position="295"/>
        <end position="305"/>
    </location>
</feature>
<feature type="compositionally biased region" description="Polar residues" evidence="1">
    <location>
        <begin position="54"/>
        <end position="74"/>
    </location>
</feature>
<name>M2YJ74_DOTSN</name>
<feature type="compositionally biased region" description="Polar residues" evidence="1">
    <location>
        <begin position="236"/>
        <end position="245"/>
    </location>
</feature>
<dbReference type="Proteomes" id="UP000016933">
    <property type="component" value="Unassembled WGS sequence"/>
</dbReference>
<reference evidence="3" key="1">
    <citation type="journal article" date="2012" name="PLoS Genet.">
        <title>The genomes of the fungal plant pathogens Cladosporium fulvum and Dothistroma septosporum reveal adaptation to different hosts and lifestyles but also signatures of common ancestry.</title>
        <authorList>
            <person name="de Wit P.J.G.M."/>
            <person name="van der Burgt A."/>
            <person name="Oekmen B."/>
            <person name="Stergiopoulos I."/>
            <person name="Abd-Elsalam K.A."/>
            <person name="Aerts A.L."/>
            <person name="Bahkali A.H."/>
            <person name="Beenen H.G."/>
            <person name="Chettri P."/>
            <person name="Cox M.P."/>
            <person name="Datema E."/>
            <person name="de Vries R.P."/>
            <person name="Dhillon B."/>
            <person name="Ganley A.R."/>
            <person name="Griffiths S.A."/>
            <person name="Guo Y."/>
            <person name="Hamelin R.C."/>
            <person name="Henrissat B."/>
            <person name="Kabir M.S."/>
            <person name="Jashni M.K."/>
            <person name="Kema G."/>
            <person name="Klaubauf S."/>
            <person name="Lapidus A."/>
            <person name="Levasseur A."/>
            <person name="Lindquist E."/>
            <person name="Mehrabi R."/>
            <person name="Ohm R.A."/>
            <person name="Owen T.J."/>
            <person name="Salamov A."/>
            <person name="Schwelm A."/>
            <person name="Schijlen E."/>
            <person name="Sun H."/>
            <person name="van den Burg H.A."/>
            <person name="van Ham R.C.H.J."/>
            <person name="Zhang S."/>
            <person name="Goodwin S.B."/>
            <person name="Grigoriev I.V."/>
            <person name="Collemare J."/>
            <person name="Bradshaw R.E."/>
        </authorList>
    </citation>
    <scope>NUCLEOTIDE SEQUENCE [LARGE SCALE GENOMIC DNA]</scope>
    <source>
        <strain evidence="3">NZE10 / CBS 128990</strain>
    </source>
</reference>
<evidence type="ECO:0000313" key="2">
    <source>
        <dbReference type="EMBL" id="EME38990.1"/>
    </source>
</evidence>
<proteinExistence type="predicted"/>
<dbReference type="OMA" id="YPACFFE"/>
<dbReference type="EMBL" id="KB446546">
    <property type="protein sequence ID" value="EME38990.1"/>
    <property type="molecule type" value="Genomic_DNA"/>
</dbReference>
<dbReference type="HOGENOM" id="CLU_696779_0_0_1"/>
<organism evidence="2 3">
    <name type="scientific">Dothistroma septosporum (strain NZE10 / CBS 128990)</name>
    <name type="common">Red band needle blight fungus</name>
    <name type="synonym">Mycosphaerella pini</name>
    <dbReference type="NCBI Taxonomy" id="675120"/>
    <lineage>
        <taxon>Eukaryota</taxon>
        <taxon>Fungi</taxon>
        <taxon>Dikarya</taxon>
        <taxon>Ascomycota</taxon>
        <taxon>Pezizomycotina</taxon>
        <taxon>Dothideomycetes</taxon>
        <taxon>Dothideomycetidae</taxon>
        <taxon>Mycosphaerellales</taxon>
        <taxon>Mycosphaerellaceae</taxon>
        <taxon>Dothistroma</taxon>
    </lineage>
</organism>
<keyword evidence="3" id="KW-1185">Reference proteome</keyword>
<evidence type="ECO:0000313" key="3">
    <source>
        <dbReference type="Proteomes" id="UP000016933"/>
    </source>
</evidence>
<dbReference type="OrthoDB" id="3910890at2759"/>
<evidence type="ECO:0000256" key="1">
    <source>
        <dbReference type="SAM" id="MobiDB-lite"/>
    </source>
</evidence>
<gene>
    <name evidence="2" type="ORF">DOTSEDRAFT_139901</name>
</gene>
<feature type="compositionally biased region" description="Polar residues" evidence="1">
    <location>
        <begin position="317"/>
        <end position="336"/>
    </location>
</feature>
<dbReference type="AlphaFoldDB" id="M2YJ74"/>
<sequence length="401" mass="44409">MTTRRLNAEDWTPVLPTKLNAQVTRQPSRSSNHSQSALRPKPLNILSRPPQTPPNTKRTPLSPQDGNLPQTTETLCDPHIVDHGLSGPWPQRDSPAMPNRRTGSPNLASQYSERQSEFSFGILDYYTREPTPSLKSPDFPPPPRPKVDPAIDQFDFGLPPTPTSSVATIVPCLIDANAGAEREEHIPSSLSPPSSQIRHNALNGGYSLFPTIKQVTPPPRKPTITLVEPFGRRETTPGSNTSSIASPPDRCHRPRKESISSSVRSRNDSLISGHRDRQGRIPLRILSSDSTSSTCRTRVASSNVCTVPEKQSRWSDDTITSPSMASTPGPRTSFGSLLQRDSAQYPACFFEDDEEAPLRRKFTWTKTSSTSSHEHQRRRYDESPTLGERFVKLMLCGCSGR</sequence>
<protein>
    <submittedName>
        <fullName evidence="2">Uncharacterized protein</fullName>
    </submittedName>
</protein>
<dbReference type="eggNOG" id="ENOG502RKM1">
    <property type="taxonomic scope" value="Eukaryota"/>
</dbReference>
<feature type="region of interest" description="Disordered" evidence="1">
    <location>
        <begin position="1"/>
        <end position="111"/>
    </location>
</feature>
<feature type="compositionally biased region" description="Polar residues" evidence="1">
    <location>
        <begin position="19"/>
        <end position="37"/>
    </location>
</feature>
<reference evidence="2 3" key="2">
    <citation type="journal article" date="2012" name="PLoS Pathog.">
        <title>Diverse lifestyles and strategies of plant pathogenesis encoded in the genomes of eighteen Dothideomycetes fungi.</title>
        <authorList>
            <person name="Ohm R.A."/>
            <person name="Feau N."/>
            <person name="Henrissat B."/>
            <person name="Schoch C.L."/>
            <person name="Horwitz B.A."/>
            <person name="Barry K.W."/>
            <person name="Condon B.J."/>
            <person name="Copeland A.C."/>
            <person name="Dhillon B."/>
            <person name="Glaser F."/>
            <person name="Hesse C.N."/>
            <person name="Kosti I."/>
            <person name="LaButti K."/>
            <person name="Lindquist E.A."/>
            <person name="Lucas S."/>
            <person name="Salamov A.A."/>
            <person name="Bradshaw R.E."/>
            <person name="Ciuffetti L."/>
            <person name="Hamelin R.C."/>
            <person name="Kema G.H.J."/>
            <person name="Lawrence C."/>
            <person name="Scott J.A."/>
            <person name="Spatafora J.W."/>
            <person name="Turgeon B.G."/>
            <person name="de Wit P.J.G.M."/>
            <person name="Zhong S."/>
            <person name="Goodwin S.B."/>
            <person name="Grigoriev I.V."/>
        </authorList>
    </citation>
    <scope>NUCLEOTIDE SEQUENCE [LARGE SCALE GENOMIC DNA]</scope>
    <source>
        <strain evidence="3">NZE10 / CBS 128990</strain>
    </source>
</reference>
<feature type="region of interest" description="Disordered" evidence="1">
    <location>
        <begin position="231"/>
        <end position="336"/>
    </location>
</feature>
<feature type="compositionally biased region" description="Low complexity" evidence="1">
    <location>
        <begin position="259"/>
        <end position="272"/>
    </location>
</feature>
<feature type="compositionally biased region" description="Polar residues" evidence="1">
    <location>
        <begin position="101"/>
        <end position="111"/>
    </location>
</feature>